<evidence type="ECO:0000313" key="4">
    <source>
        <dbReference type="Proteomes" id="UP001283212"/>
    </source>
</evidence>
<dbReference type="HAMAP" id="MF_00755">
    <property type="entry name" value="RNase_P_2"/>
    <property type="match status" value="1"/>
</dbReference>
<comment type="subcellular location">
    <subcellularLocation>
        <location evidence="2">Cytoplasm</location>
    </subcellularLocation>
</comment>
<dbReference type="Gene3D" id="3.30.70.3250">
    <property type="entry name" value="Ribonuclease P, Pop5 subunit"/>
    <property type="match status" value="1"/>
</dbReference>
<comment type="subunit">
    <text evidence="2">Consists of a catalytic RNA component and at least 4-5 protein subunits.</text>
</comment>
<keyword evidence="1 2" id="KW-0819">tRNA processing</keyword>
<dbReference type="GO" id="GO:0001682">
    <property type="term" value="P:tRNA 5'-leader removal"/>
    <property type="evidence" value="ECO:0007669"/>
    <property type="project" value="UniProtKB-UniRule"/>
</dbReference>
<dbReference type="InterPro" id="IPR002759">
    <property type="entry name" value="Pop5/Rpp14/Rnp2-like"/>
</dbReference>
<dbReference type="RefSeq" id="WP_338095438.1">
    <property type="nucleotide sequence ID" value="NZ_JAWDKB010000001.1"/>
</dbReference>
<reference evidence="3 4" key="1">
    <citation type="submission" date="2023-06" db="EMBL/GenBank/DDBJ databases">
        <title>Genome sequence of Methancorpusculaceae sp. Cs1.</title>
        <authorList>
            <person name="Protasov E."/>
            <person name="Platt K."/>
            <person name="Poehlein A."/>
            <person name="Daniel R."/>
            <person name="Brune A."/>
        </authorList>
    </citation>
    <scope>NUCLEOTIDE SEQUENCE [LARGE SCALE GENOMIC DNA]</scope>
    <source>
        <strain evidence="3 4">Cs1</strain>
    </source>
</reference>
<protein>
    <recommendedName>
        <fullName evidence="2">Ribonuclease P protein component 2</fullName>
        <shortName evidence="2">RNase P component 2</shortName>
        <ecNumber evidence="2">3.1.26.5</ecNumber>
    </recommendedName>
    <alternativeName>
        <fullName evidence="2">Pop5</fullName>
    </alternativeName>
</protein>
<dbReference type="GO" id="GO:0005737">
    <property type="term" value="C:cytoplasm"/>
    <property type="evidence" value="ECO:0007669"/>
    <property type="project" value="UniProtKB-SubCell"/>
</dbReference>
<keyword evidence="2" id="KW-0963">Cytoplasm</keyword>
<dbReference type="Pfam" id="PF01900">
    <property type="entry name" value="RNase_P_Rpp14"/>
    <property type="match status" value="1"/>
</dbReference>
<dbReference type="SUPFAM" id="SSF160350">
    <property type="entry name" value="Rnp2-like"/>
    <property type="match status" value="1"/>
</dbReference>
<sequence length="149" mass="16315">MRPLPPTLRENRRYVLVKIAGEFTAPLTQKEIYFTISEAVTSLFGDVGSAAIHVAVIWSEEEHAIVRCSRGSEQKVIAALAVITKVSGALAVFHSVAVSGTVHGAKKHLHPTTWDDEVIPGYRCSGKKVDSLTGSNTQRYLTRDDIIKE</sequence>
<gene>
    <name evidence="2" type="primary">rnp2</name>
    <name evidence="3" type="ORF">McpCs1_02660</name>
</gene>
<keyword evidence="2" id="KW-0255">Endonuclease</keyword>
<dbReference type="InterPro" id="IPR038085">
    <property type="entry name" value="Rnp2-like_sf"/>
</dbReference>
<organism evidence="3 4">
    <name type="scientific">Methanorbis rubei</name>
    <dbReference type="NCBI Taxonomy" id="3028300"/>
    <lineage>
        <taxon>Archaea</taxon>
        <taxon>Methanobacteriati</taxon>
        <taxon>Methanobacteriota</taxon>
        <taxon>Stenosarchaea group</taxon>
        <taxon>Methanomicrobia</taxon>
        <taxon>Methanomicrobiales</taxon>
        <taxon>Methanocorpusculaceae</taxon>
        <taxon>Methanorbis</taxon>
    </lineage>
</organism>
<evidence type="ECO:0000313" key="3">
    <source>
        <dbReference type="EMBL" id="MDV0442904.1"/>
    </source>
</evidence>
<dbReference type="EMBL" id="JAWDKB010000001">
    <property type="protein sequence ID" value="MDV0442904.1"/>
    <property type="molecule type" value="Genomic_DNA"/>
</dbReference>
<keyword evidence="4" id="KW-1185">Reference proteome</keyword>
<dbReference type="Proteomes" id="UP001283212">
    <property type="component" value="Unassembled WGS sequence"/>
</dbReference>
<dbReference type="GO" id="GO:0004526">
    <property type="term" value="F:ribonuclease P activity"/>
    <property type="evidence" value="ECO:0007669"/>
    <property type="project" value="UniProtKB-UniRule"/>
</dbReference>
<comment type="catalytic activity">
    <reaction evidence="2">
        <text>Endonucleolytic cleavage of RNA, removing 5'-extranucleotides from tRNA precursor.</text>
        <dbReference type="EC" id="3.1.26.5"/>
    </reaction>
</comment>
<dbReference type="PANTHER" id="PTHR15441:SF2">
    <property type="entry name" value="RIBONUCLEASE P_MRP PROTEIN SUBUNIT POP5"/>
    <property type="match status" value="1"/>
</dbReference>
<name>A0AAE4MEV9_9EURY</name>
<evidence type="ECO:0000256" key="1">
    <source>
        <dbReference type="ARBA" id="ARBA00022694"/>
    </source>
</evidence>
<dbReference type="PANTHER" id="PTHR15441">
    <property type="entry name" value="RIBONUCLEASE P PROTEIN SUBUNIT P14"/>
    <property type="match status" value="1"/>
</dbReference>
<comment type="function">
    <text evidence="2">Part of ribonuclease P, a protein complex that generates mature tRNA molecules by cleaving their 5'-ends.</text>
</comment>
<comment type="similarity">
    <text evidence="2">Belongs to the eukaryotic/archaeal RNase P protein component 2 family.</text>
</comment>
<evidence type="ECO:0000256" key="2">
    <source>
        <dbReference type="HAMAP-Rule" id="MF_00755"/>
    </source>
</evidence>
<dbReference type="EC" id="3.1.26.5" evidence="2"/>
<proteinExistence type="inferred from homology"/>
<keyword evidence="2" id="KW-0540">Nuclease</keyword>
<dbReference type="AlphaFoldDB" id="A0AAE4MEV9"/>
<dbReference type="GO" id="GO:0030677">
    <property type="term" value="C:ribonuclease P complex"/>
    <property type="evidence" value="ECO:0007669"/>
    <property type="project" value="UniProtKB-UniRule"/>
</dbReference>
<keyword evidence="2" id="KW-0378">Hydrolase</keyword>
<comment type="caution">
    <text evidence="3">The sequence shown here is derived from an EMBL/GenBank/DDBJ whole genome shotgun (WGS) entry which is preliminary data.</text>
</comment>
<accession>A0AAE4MEV9</accession>